<gene>
    <name evidence="2" type="ORF">DPMN_039180</name>
</gene>
<protein>
    <submittedName>
        <fullName evidence="2">Uncharacterized protein</fullName>
    </submittedName>
</protein>
<evidence type="ECO:0000313" key="2">
    <source>
        <dbReference type="EMBL" id="KAH3875898.1"/>
    </source>
</evidence>
<name>A0A9D4MFJ4_DREPO</name>
<evidence type="ECO:0000313" key="3">
    <source>
        <dbReference type="Proteomes" id="UP000828390"/>
    </source>
</evidence>
<sequence>MAKKKTHLTKYRERRQYKARRGTSSTARVIGKRLRQISPLKATNTPSKTFVYQHEHLAIKSPSTKKFKSARTLFSPTKKSPSTKKFKSARTVFSPTKKAIPHCQQTLNIPTDYDKTTDYNETKAMLELTEAQLTCVTEDCMSNEENNDTESKLRSLIPTVAKELSQMEGHEKNLLNFFELVANKQFPLDNIAYLLWIDVVKWYSNSSTTQMRYGKTSKMFWKIGSLENDS</sequence>
<dbReference type="AlphaFoldDB" id="A0A9D4MFJ4"/>
<comment type="caution">
    <text evidence="2">The sequence shown here is derived from an EMBL/GenBank/DDBJ whole genome shotgun (WGS) entry which is preliminary data.</text>
</comment>
<feature type="region of interest" description="Disordered" evidence="1">
    <location>
        <begin position="1"/>
        <end position="26"/>
    </location>
</feature>
<reference evidence="2" key="1">
    <citation type="journal article" date="2019" name="bioRxiv">
        <title>The Genome of the Zebra Mussel, Dreissena polymorpha: A Resource for Invasive Species Research.</title>
        <authorList>
            <person name="McCartney M.A."/>
            <person name="Auch B."/>
            <person name="Kono T."/>
            <person name="Mallez S."/>
            <person name="Zhang Y."/>
            <person name="Obille A."/>
            <person name="Becker A."/>
            <person name="Abrahante J.E."/>
            <person name="Garbe J."/>
            <person name="Badalamenti J.P."/>
            <person name="Herman A."/>
            <person name="Mangelson H."/>
            <person name="Liachko I."/>
            <person name="Sullivan S."/>
            <person name="Sone E.D."/>
            <person name="Koren S."/>
            <person name="Silverstein K.A.T."/>
            <person name="Beckman K.B."/>
            <person name="Gohl D.M."/>
        </authorList>
    </citation>
    <scope>NUCLEOTIDE SEQUENCE</scope>
    <source>
        <strain evidence="2">Duluth1</strain>
        <tissue evidence="2">Whole animal</tissue>
    </source>
</reference>
<dbReference type="EMBL" id="JAIWYP010000002">
    <property type="protein sequence ID" value="KAH3875898.1"/>
    <property type="molecule type" value="Genomic_DNA"/>
</dbReference>
<reference evidence="2" key="2">
    <citation type="submission" date="2020-11" db="EMBL/GenBank/DDBJ databases">
        <authorList>
            <person name="McCartney M.A."/>
            <person name="Auch B."/>
            <person name="Kono T."/>
            <person name="Mallez S."/>
            <person name="Becker A."/>
            <person name="Gohl D.M."/>
            <person name="Silverstein K.A.T."/>
            <person name="Koren S."/>
            <person name="Bechman K.B."/>
            <person name="Herman A."/>
            <person name="Abrahante J.E."/>
            <person name="Garbe J."/>
        </authorList>
    </citation>
    <scope>NUCLEOTIDE SEQUENCE</scope>
    <source>
        <strain evidence="2">Duluth1</strain>
        <tissue evidence="2">Whole animal</tissue>
    </source>
</reference>
<keyword evidence="3" id="KW-1185">Reference proteome</keyword>
<proteinExistence type="predicted"/>
<evidence type="ECO:0000256" key="1">
    <source>
        <dbReference type="SAM" id="MobiDB-lite"/>
    </source>
</evidence>
<accession>A0A9D4MFJ4</accession>
<dbReference type="Proteomes" id="UP000828390">
    <property type="component" value="Unassembled WGS sequence"/>
</dbReference>
<organism evidence="2 3">
    <name type="scientific">Dreissena polymorpha</name>
    <name type="common">Zebra mussel</name>
    <name type="synonym">Mytilus polymorpha</name>
    <dbReference type="NCBI Taxonomy" id="45954"/>
    <lineage>
        <taxon>Eukaryota</taxon>
        <taxon>Metazoa</taxon>
        <taxon>Spiralia</taxon>
        <taxon>Lophotrochozoa</taxon>
        <taxon>Mollusca</taxon>
        <taxon>Bivalvia</taxon>
        <taxon>Autobranchia</taxon>
        <taxon>Heteroconchia</taxon>
        <taxon>Euheterodonta</taxon>
        <taxon>Imparidentia</taxon>
        <taxon>Neoheterodontei</taxon>
        <taxon>Myida</taxon>
        <taxon>Dreissenoidea</taxon>
        <taxon>Dreissenidae</taxon>
        <taxon>Dreissena</taxon>
    </lineage>
</organism>